<organism evidence="2 3">
    <name type="scientific">Candidatus Scatavimonas merdigallinarum</name>
    <dbReference type="NCBI Taxonomy" id="2840914"/>
    <lineage>
        <taxon>Bacteria</taxon>
        <taxon>Bacillati</taxon>
        <taxon>Bacillota</taxon>
        <taxon>Clostridia</taxon>
        <taxon>Eubacteriales</taxon>
        <taxon>Oscillospiraceae</taxon>
        <taxon>Oscillospiraceae incertae sedis</taxon>
        <taxon>Candidatus Scatavimonas</taxon>
    </lineage>
</organism>
<accession>A0A9D1CU28</accession>
<evidence type="ECO:0000313" key="3">
    <source>
        <dbReference type="Proteomes" id="UP000886787"/>
    </source>
</evidence>
<dbReference type="InterPro" id="IPR036812">
    <property type="entry name" value="NAD(P)_OxRdtase_dom_sf"/>
</dbReference>
<comment type="caution">
    <text evidence="2">The sequence shown here is derived from an EMBL/GenBank/DDBJ whole genome shotgun (WGS) entry which is preliminary data.</text>
</comment>
<evidence type="ECO:0000313" key="2">
    <source>
        <dbReference type="EMBL" id="HIQ80316.1"/>
    </source>
</evidence>
<gene>
    <name evidence="2" type="ORF">IAD32_03410</name>
</gene>
<reference evidence="2" key="2">
    <citation type="journal article" date="2021" name="PeerJ">
        <title>Extensive microbial diversity within the chicken gut microbiome revealed by metagenomics and culture.</title>
        <authorList>
            <person name="Gilroy R."/>
            <person name="Ravi A."/>
            <person name="Getino M."/>
            <person name="Pursley I."/>
            <person name="Horton D.L."/>
            <person name="Alikhan N.F."/>
            <person name="Baker D."/>
            <person name="Gharbi K."/>
            <person name="Hall N."/>
            <person name="Watson M."/>
            <person name="Adriaenssens E.M."/>
            <person name="Foster-Nyarko E."/>
            <person name="Jarju S."/>
            <person name="Secka A."/>
            <person name="Antonio M."/>
            <person name="Oren A."/>
            <person name="Chaudhuri R.R."/>
            <person name="La Ragione R."/>
            <person name="Hildebrand F."/>
            <person name="Pallen M.J."/>
        </authorList>
    </citation>
    <scope>NUCLEOTIDE SEQUENCE</scope>
    <source>
        <strain evidence="2">ChiSjej1B19-3389</strain>
    </source>
</reference>
<evidence type="ECO:0000259" key="1">
    <source>
        <dbReference type="Pfam" id="PF00248"/>
    </source>
</evidence>
<sequence>MKTIQITPKLAGSRVIMGCMRIGTLSVDKVEHLIDAAMEGGISFFDHADIYAEGRSEKIFGQALQRRPGIREKIRLQTKCGICNGYYDFSTKHIVASVEGSLKRLQTDYLDVLLLHRPDTLMEPEEIAQAFERLHKDGKVRCFGVSNQNPMQIELLKKAVAQPLVINQLQFGVMHTGMINSGFHVNMADPASVMRDGSVLEYCRLHDITLQAWSPFQYGFFEGVFLDNAKFPQLNACIAKAAQKYGVTNSAIAAAWILRHPAKTQVVTGTTNAQRLLQISKGADVTLTREEWYEIYRAAGNVLP</sequence>
<feature type="domain" description="NADP-dependent oxidoreductase" evidence="1">
    <location>
        <begin position="15"/>
        <end position="295"/>
    </location>
</feature>
<dbReference type="GO" id="GO:0005829">
    <property type="term" value="C:cytosol"/>
    <property type="evidence" value="ECO:0007669"/>
    <property type="project" value="TreeGrafter"/>
</dbReference>
<dbReference type="CDD" id="cd19092">
    <property type="entry name" value="AKR_BsYcsN_EcYdhF-like"/>
    <property type="match status" value="1"/>
</dbReference>
<dbReference type="InterPro" id="IPR023210">
    <property type="entry name" value="NADP_OxRdtase_dom"/>
</dbReference>
<name>A0A9D1CU28_9FIRM</name>
<dbReference type="PRINTS" id="PR00069">
    <property type="entry name" value="ALDKETRDTASE"/>
</dbReference>
<dbReference type="InterPro" id="IPR050523">
    <property type="entry name" value="AKR_Detox_Biosynth"/>
</dbReference>
<dbReference type="Proteomes" id="UP000886787">
    <property type="component" value="Unassembled WGS sequence"/>
</dbReference>
<dbReference type="InterPro" id="IPR020471">
    <property type="entry name" value="AKR"/>
</dbReference>
<protein>
    <submittedName>
        <fullName evidence="2">Aldo/keto reductase</fullName>
    </submittedName>
</protein>
<dbReference type="EMBL" id="DVFW01000019">
    <property type="protein sequence ID" value="HIQ80316.1"/>
    <property type="molecule type" value="Genomic_DNA"/>
</dbReference>
<reference evidence="2" key="1">
    <citation type="submission" date="2020-10" db="EMBL/GenBank/DDBJ databases">
        <authorList>
            <person name="Gilroy R."/>
        </authorList>
    </citation>
    <scope>NUCLEOTIDE SEQUENCE</scope>
    <source>
        <strain evidence="2">ChiSjej1B19-3389</strain>
    </source>
</reference>
<dbReference type="SUPFAM" id="SSF51430">
    <property type="entry name" value="NAD(P)-linked oxidoreductase"/>
    <property type="match status" value="1"/>
</dbReference>
<dbReference type="AlphaFoldDB" id="A0A9D1CU28"/>
<proteinExistence type="predicted"/>
<dbReference type="GO" id="GO:0016491">
    <property type="term" value="F:oxidoreductase activity"/>
    <property type="evidence" value="ECO:0007669"/>
    <property type="project" value="InterPro"/>
</dbReference>
<dbReference type="PANTHER" id="PTHR43364">
    <property type="entry name" value="NADH-SPECIFIC METHYLGLYOXAL REDUCTASE-RELATED"/>
    <property type="match status" value="1"/>
</dbReference>
<dbReference type="PANTHER" id="PTHR43364:SF1">
    <property type="entry name" value="OXIDOREDUCTASE YDHF"/>
    <property type="match status" value="1"/>
</dbReference>
<dbReference type="Gene3D" id="3.20.20.100">
    <property type="entry name" value="NADP-dependent oxidoreductase domain"/>
    <property type="match status" value="1"/>
</dbReference>
<dbReference type="Pfam" id="PF00248">
    <property type="entry name" value="Aldo_ket_red"/>
    <property type="match status" value="1"/>
</dbReference>